<dbReference type="Proteomes" id="UP001374535">
    <property type="component" value="Chromosome 6"/>
</dbReference>
<dbReference type="AlphaFoldDB" id="A0AAQ3NDT7"/>
<evidence type="ECO:0000256" key="1">
    <source>
        <dbReference type="SAM" id="SignalP"/>
    </source>
</evidence>
<keyword evidence="3" id="KW-1185">Reference proteome</keyword>
<protein>
    <submittedName>
        <fullName evidence="2">Uncharacterized protein</fullName>
    </submittedName>
</protein>
<sequence length="102" mass="11294">SFLSAFSKPQNLIFQCSLFLFITSVSLSGLHHRDNASFVLNATTNLNQYASPSRTLSELHASSLPHRKAQLANQICNGSLQHHLKPTLSVTNLDPERNKSMC</sequence>
<feature type="non-terminal residue" evidence="2">
    <location>
        <position position="1"/>
    </location>
</feature>
<evidence type="ECO:0000313" key="3">
    <source>
        <dbReference type="Proteomes" id="UP001374535"/>
    </source>
</evidence>
<gene>
    <name evidence="2" type="ORF">V8G54_020466</name>
</gene>
<feature type="signal peptide" evidence="1">
    <location>
        <begin position="1"/>
        <end position="28"/>
    </location>
</feature>
<reference evidence="2 3" key="1">
    <citation type="journal article" date="2023" name="Life. Sci Alliance">
        <title>Evolutionary insights into 3D genome organization and epigenetic landscape of Vigna mungo.</title>
        <authorList>
            <person name="Junaid A."/>
            <person name="Singh B."/>
            <person name="Bhatia S."/>
        </authorList>
    </citation>
    <scope>NUCLEOTIDE SEQUENCE [LARGE SCALE GENOMIC DNA]</scope>
    <source>
        <strain evidence="2">Urdbean</strain>
    </source>
</reference>
<accession>A0AAQ3NDT7</accession>
<feature type="chain" id="PRO_5042818338" evidence="1">
    <location>
        <begin position="29"/>
        <end position="102"/>
    </location>
</feature>
<organism evidence="2 3">
    <name type="scientific">Vigna mungo</name>
    <name type="common">Black gram</name>
    <name type="synonym">Phaseolus mungo</name>
    <dbReference type="NCBI Taxonomy" id="3915"/>
    <lineage>
        <taxon>Eukaryota</taxon>
        <taxon>Viridiplantae</taxon>
        <taxon>Streptophyta</taxon>
        <taxon>Embryophyta</taxon>
        <taxon>Tracheophyta</taxon>
        <taxon>Spermatophyta</taxon>
        <taxon>Magnoliopsida</taxon>
        <taxon>eudicotyledons</taxon>
        <taxon>Gunneridae</taxon>
        <taxon>Pentapetalae</taxon>
        <taxon>rosids</taxon>
        <taxon>fabids</taxon>
        <taxon>Fabales</taxon>
        <taxon>Fabaceae</taxon>
        <taxon>Papilionoideae</taxon>
        <taxon>50 kb inversion clade</taxon>
        <taxon>NPAAA clade</taxon>
        <taxon>indigoferoid/millettioid clade</taxon>
        <taxon>Phaseoleae</taxon>
        <taxon>Vigna</taxon>
    </lineage>
</organism>
<dbReference type="EMBL" id="CP144695">
    <property type="protein sequence ID" value="WVZ07120.1"/>
    <property type="molecule type" value="Genomic_DNA"/>
</dbReference>
<evidence type="ECO:0000313" key="2">
    <source>
        <dbReference type="EMBL" id="WVZ07120.1"/>
    </source>
</evidence>
<proteinExistence type="predicted"/>
<name>A0AAQ3NDT7_VIGMU</name>
<keyword evidence="1" id="KW-0732">Signal</keyword>